<evidence type="ECO:0000313" key="2">
    <source>
        <dbReference type="Proteomes" id="UP000823862"/>
    </source>
</evidence>
<dbReference type="InterPro" id="IPR025316">
    <property type="entry name" value="DUF4221"/>
</dbReference>
<dbReference type="Pfam" id="PF13970">
    <property type="entry name" value="DUF4221"/>
    <property type="match status" value="1"/>
</dbReference>
<evidence type="ECO:0000313" key="1">
    <source>
        <dbReference type="EMBL" id="HJA86879.1"/>
    </source>
</evidence>
<gene>
    <name evidence="1" type="ORF">H9950_11960</name>
</gene>
<dbReference type="Proteomes" id="UP000823862">
    <property type="component" value="Unassembled WGS sequence"/>
</dbReference>
<sequence length="348" mass="39870">MDAETAPKPPYMQLWTDSLGKRFLTFLNPYKNAIYFYNYDDTTYVKRIAYNKEGPNAILKVSGYHIKNADSIYIYNMPMVQVELADAQGKVKAHIPLTGASKEPDWPNYYPQYLLSTVTSFIPIDSALILTGQSMLSVPAENIERFKFSAYINTATNQVDFRHTYPKEIYGNNANWKGGLPTQVFSTLSPNKELVFSFPASHNLYQTRWDEDATQTVYGGSNVARTIHSIDYSDVKKTPDELVIENYMKEDMYGAILYDPYRNVYYRFMLKGLPDATIKTVKEEKPIVVILMDEHFHYMGETNLGTGKEWNWTNAFVTQEGLNIEYIGDIGINEDYLTLKVLSPKALN</sequence>
<proteinExistence type="predicted"/>
<organism evidence="1 2">
    <name type="scientific">Candidatus Bacteroides avicola</name>
    <dbReference type="NCBI Taxonomy" id="2838468"/>
    <lineage>
        <taxon>Bacteria</taxon>
        <taxon>Pseudomonadati</taxon>
        <taxon>Bacteroidota</taxon>
        <taxon>Bacteroidia</taxon>
        <taxon>Bacteroidales</taxon>
        <taxon>Bacteroidaceae</taxon>
        <taxon>Bacteroides</taxon>
    </lineage>
</organism>
<dbReference type="EMBL" id="DWZI01000060">
    <property type="protein sequence ID" value="HJA86879.1"/>
    <property type="molecule type" value="Genomic_DNA"/>
</dbReference>
<dbReference type="AlphaFoldDB" id="A0A9D2HYL3"/>
<name>A0A9D2HYL3_9BACE</name>
<reference evidence="1" key="1">
    <citation type="journal article" date="2021" name="PeerJ">
        <title>Extensive microbial diversity within the chicken gut microbiome revealed by metagenomics and culture.</title>
        <authorList>
            <person name="Gilroy R."/>
            <person name="Ravi A."/>
            <person name="Getino M."/>
            <person name="Pursley I."/>
            <person name="Horton D.L."/>
            <person name="Alikhan N.F."/>
            <person name="Baker D."/>
            <person name="Gharbi K."/>
            <person name="Hall N."/>
            <person name="Watson M."/>
            <person name="Adriaenssens E.M."/>
            <person name="Foster-Nyarko E."/>
            <person name="Jarju S."/>
            <person name="Secka A."/>
            <person name="Antonio M."/>
            <person name="Oren A."/>
            <person name="Chaudhuri R.R."/>
            <person name="La Ragione R."/>
            <person name="Hildebrand F."/>
            <person name="Pallen M.J."/>
        </authorList>
    </citation>
    <scope>NUCLEOTIDE SEQUENCE</scope>
    <source>
        <strain evidence="1">ChiHjej12B11-9795</strain>
    </source>
</reference>
<reference evidence="1" key="2">
    <citation type="submission" date="2021-04" db="EMBL/GenBank/DDBJ databases">
        <authorList>
            <person name="Gilroy R."/>
        </authorList>
    </citation>
    <scope>NUCLEOTIDE SEQUENCE</scope>
    <source>
        <strain evidence="1">ChiHjej12B11-9795</strain>
    </source>
</reference>
<accession>A0A9D2HYL3</accession>
<protein>
    <submittedName>
        <fullName evidence="1">DUF4221 domain-containing protein</fullName>
    </submittedName>
</protein>
<comment type="caution">
    <text evidence="1">The sequence shown here is derived from an EMBL/GenBank/DDBJ whole genome shotgun (WGS) entry which is preliminary data.</text>
</comment>